<feature type="compositionally biased region" description="Polar residues" evidence="5">
    <location>
        <begin position="163"/>
        <end position="175"/>
    </location>
</feature>
<evidence type="ECO:0000256" key="1">
    <source>
        <dbReference type="ARBA" id="ARBA00005234"/>
    </source>
</evidence>
<evidence type="ECO:0000256" key="5">
    <source>
        <dbReference type="SAM" id="MobiDB-lite"/>
    </source>
</evidence>
<dbReference type="SUPFAM" id="SSF54001">
    <property type="entry name" value="Cysteine proteinases"/>
    <property type="match status" value="1"/>
</dbReference>
<proteinExistence type="inferred from homology"/>
<sequence length="485" mass="55953">MIRTLQGLTSQGPSSQGPPSQGRMEEDPPFDDLPPHDYDGAFSTGRTSTDHDEIGLGTRHREAHTTDTVPEQQAPDALGQPAVPDDTETALLERIPSQAVTLDRSSQLLHDPVDIQELSIDRTLQRTHPVNPSERRPPIDQSIADPSRRSSRRYLVLRIPRSQVDQRGPSSSSARTDPHGSEQTPPPLRRRDWIRRRGRMERSRYTDPCLPKRARVMPLSAHEWNPHGLVDPEQLAAYEDYKRSMSGELRDVDLHDPVGVPVTWFHRLQTNLMELEDTHIDAYLKIVRRRQRLHPTVYGSRINILDSQFFTLLDHQWDRIGTGEERKPPSGWSVFKQTWSHDELMVVLIPCNVGGMHWVMASIDLQYGHILVFDSFRREVPFRHRNAQFACLRYLLPSQLYTVHFHRNRQPGDKTYKKRDGPFRMLFVSADRVPQQELGGNCGAHTLRMIEYLTVNRDTFDWTEADMPIIRQKMAIEVYCNSRIL</sequence>
<evidence type="ECO:0000313" key="7">
    <source>
        <dbReference type="EMBL" id="KAK0585206.1"/>
    </source>
</evidence>
<dbReference type="Pfam" id="PF02902">
    <property type="entry name" value="Peptidase_C48"/>
    <property type="match status" value="1"/>
</dbReference>
<dbReference type="AlphaFoldDB" id="A0AA39VN50"/>
<dbReference type="GO" id="GO:0016926">
    <property type="term" value="P:protein desumoylation"/>
    <property type="evidence" value="ECO:0007669"/>
    <property type="project" value="TreeGrafter"/>
</dbReference>
<keyword evidence="8" id="KW-1185">Reference proteome</keyword>
<keyword evidence="3" id="KW-0378">Hydrolase</keyword>
<keyword evidence="4" id="KW-0788">Thiol protease</keyword>
<feature type="region of interest" description="Disordered" evidence="5">
    <location>
        <begin position="120"/>
        <end position="197"/>
    </location>
</feature>
<organism evidence="7 8">
    <name type="scientific">Acer saccharum</name>
    <name type="common">Sugar maple</name>
    <dbReference type="NCBI Taxonomy" id="4024"/>
    <lineage>
        <taxon>Eukaryota</taxon>
        <taxon>Viridiplantae</taxon>
        <taxon>Streptophyta</taxon>
        <taxon>Embryophyta</taxon>
        <taxon>Tracheophyta</taxon>
        <taxon>Spermatophyta</taxon>
        <taxon>Magnoliopsida</taxon>
        <taxon>eudicotyledons</taxon>
        <taxon>Gunneridae</taxon>
        <taxon>Pentapetalae</taxon>
        <taxon>rosids</taxon>
        <taxon>malvids</taxon>
        <taxon>Sapindales</taxon>
        <taxon>Sapindaceae</taxon>
        <taxon>Hippocastanoideae</taxon>
        <taxon>Acereae</taxon>
        <taxon>Acer</taxon>
    </lineage>
</organism>
<evidence type="ECO:0000256" key="3">
    <source>
        <dbReference type="ARBA" id="ARBA00022801"/>
    </source>
</evidence>
<feature type="region of interest" description="Disordered" evidence="5">
    <location>
        <begin position="1"/>
        <end position="84"/>
    </location>
</feature>
<dbReference type="PANTHER" id="PTHR12606">
    <property type="entry name" value="SENTRIN/SUMO-SPECIFIC PROTEASE"/>
    <property type="match status" value="1"/>
</dbReference>
<name>A0AA39VN50_ACESA</name>
<dbReference type="InterPro" id="IPR003653">
    <property type="entry name" value="Peptidase_C48_C"/>
</dbReference>
<feature type="compositionally biased region" description="Low complexity" evidence="5">
    <location>
        <begin position="10"/>
        <end position="22"/>
    </location>
</feature>
<evidence type="ECO:0000313" key="8">
    <source>
        <dbReference type="Proteomes" id="UP001168877"/>
    </source>
</evidence>
<accession>A0AA39VN50</accession>
<dbReference type="GO" id="GO:0016929">
    <property type="term" value="F:deSUMOylase activity"/>
    <property type="evidence" value="ECO:0007669"/>
    <property type="project" value="TreeGrafter"/>
</dbReference>
<dbReference type="Gene3D" id="3.40.395.10">
    <property type="entry name" value="Adenoviral Proteinase, Chain A"/>
    <property type="match status" value="1"/>
</dbReference>
<dbReference type="GO" id="GO:0006508">
    <property type="term" value="P:proteolysis"/>
    <property type="evidence" value="ECO:0007669"/>
    <property type="project" value="UniProtKB-KW"/>
</dbReference>
<protein>
    <recommendedName>
        <fullName evidence="6">Ubiquitin-like protease family profile domain-containing protein</fullName>
    </recommendedName>
</protein>
<dbReference type="GO" id="GO:0005634">
    <property type="term" value="C:nucleus"/>
    <property type="evidence" value="ECO:0007669"/>
    <property type="project" value="TreeGrafter"/>
</dbReference>
<dbReference type="PROSITE" id="PS50600">
    <property type="entry name" value="ULP_PROTEASE"/>
    <property type="match status" value="1"/>
</dbReference>
<reference evidence="7" key="2">
    <citation type="submission" date="2023-06" db="EMBL/GenBank/DDBJ databases">
        <authorList>
            <person name="Swenson N.G."/>
            <person name="Wegrzyn J.L."/>
            <person name="Mcevoy S.L."/>
        </authorList>
    </citation>
    <scope>NUCLEOTIDE SEQUENCE</scope>
    <source>
        <strain evidence="7">NS2018</strain>
        <tissue evidence="7">Leaf</tissue>
    </source>
</reference>
<dbReference type="InterPro" id="IPR038765">
    <property type="entry name" value="Papain-like_cys_pep_sf"/>
</dbReference>
<comment type="caution">
    <text evidence="7">The sequence shown here is derived from an EMBL/GenBank/DDBJ whole genome shotgun (WGS) entry which is preliminary data.</text>
</comment>
<reference evidence="7" key="1">
    <citation type="journal article" date="2022" name="Plant J.">
        <title>Strategies of tolerance reflected in two North American maple genomes.</title>
        <authorList>
            <person name="McEvoy S.L."/>
            <person name="Sezen U.U."/>
            <person name="Trouern-Trend A."/>
            <person name="McMahon S.M."/>
            <person name="Schaberg P.G."/>
            <person name="Yang J."/>
            <person name="Wegrzyn J.L."/>
            <person name="Swenson N.G."/>
        </authorList>
    </citation>
    <scope>NUCLEOTIDE SEQUENCE</scope>
    <source>
        <strain evidence="7">NS2018</strain>
    </source>
</reference>
<gene>
    <name evidence="7" type="ORF">LWI29_024633</name>
</gene>
<keyword evidence="2" id="KW-0645">Protease</keyword>
<dbReference type="Proteomes" id="UP001168877">
    <property type="component" value="Unassembled WGS sequence"/>
</dbReference>
<dbReference type="EMBL" id="JAUESC010000383">
    <property type="protein sequence ID" value="KAK0585206.1"/>
    <property type="molecule type" value="Genomic_DNA"/>
</dbReference>
<dbReference type="PANTHER" id="PTHR12606:SF136">
    <property type="entry name" value="ULP1 PROTEASE FAMILY PROTEIN"/>
    <property type="match status" value="1"/>
</dbReference>
<evidence type="ECO:0000256" key="4">
    <source>
        <dbReference type="ARBA" id="ARBA00022807"/>
    </source>
</evidence>
<evidence type="ECO:0000259" key="6">
    <source>
        <dbReference type="PROSITE" id="PS50600"/>
    </source>
</evidence>
<evidence type="ECO:0000256" key="2">
    <source>
        <dbReference type="ARBA" id="ARBA00022670"/>
    </source>
</evidence>
<feature type="domain" description="Ubiquitin-like protease family profile" evidence="6">
    <location>
        <begin position="258"/>
        <end position="453"/>
    </location>
</feature>
<comment type="similarity">
    <text evidence="1">Belongs to the peptidase C48 family.</text>
</comment>
<feature type="compositionally biased region" description="Basic and acidic residues" evidence="5">
    <location>
        <begin position="48"/>
        <end position="65"/>
    </location>
</feature>